<keyword evidence="5" id="KW-0472">Membrane</keyword>
<dbReference type="EMBL" id="LYPC01000014">
    <property type="protein sequence ID" value="OCT15466.1"/>
    <property type="molecule type" value="Genomic_DNA"/>
</dbReference>
<dbReference type="Pfam" id="PF25198">
    <property type="entry name" value="Spore_GerAC_N"/>
    <property type="match status" value="1"/>
</dbReference>
<gene>
    <name evidence="11" type="ORF">A8709_15430</name>
</gene>
<dbReference type="InterPro" id="IPR046953">
    <property type="entry name" value="Spore_GerAC-like_C"/>
</dbReference>
<name>A0A1C1A4K2_9BACL</name>
<comment type="similarity">
    <text evidence="2">Belongs to the GerABKC lipoprotein family.</text>
</comment>
<evidence type="ECO:0000313" key="12">
    <source>
        <dbReference type="Proteomes" id="UP000093309"/>
    </source>
</evidence>
<reference evidence="12" key="1">
    <citation type="submission" date="2016-05" db="EMBL/GenBank/DDBJ databases">
        <title>Paenibacillus oryzae. sp. nov., isolated from the rice root.</title>
        <authorList>
            <person name="Zhang J."/>
            <person name="Zhang X."/>
        </authorList>
    </citation>
    <scope>NUCLEOTIDE SEQUENCE [LARGE SCALE GENOMIC DNA]</scope>
    <source>
        <strain evidence="12">KCTC13222</strain>
    </source>
</reference>
<dbReference type="PANTHER" id="PTHR35789">
    <property type="entry name" value="SPORE GERMINATION PROTEIN B3"/>
    <property type="match status" value="1"/>
</dbReference>
<dbReference type="InterPro" id="IPR057336">
    <property type="entry name" value="GerAC_N"/>
</dbReference>
<keyword evidence="7" id="KW-0449">Lipoprotein</keyword>
<evidence type="ECO:0000256" key="1">
    <source>
        <dbReference type="ARBA" id="ARBA00004635"/>
    </source>
</evidence>
<keyword evidence="12" id="KW-1185">Reference proteome</keyword>
<evidence type="ECO:0000256" key="7">
    <source>
        <dbReference type="ARBA" id="ARBA00023288"/>
    </source>
</evidence>
<dbReference type="STRING" id="512399.A8709_15430"/>
<dbReference type="NCBIfam" id="TIGR02887">
    <property type="entry name" value="spore_ger_x_C"/>
    <property type="match status" value="1"/>
</dbReference>
<dbReference type="GO" id="GO:0009847">
    <property type="term" value="P:spore germination"/>
    <property type="evidence" value="ECO:0007669"/>
    <property type="project" value="InterPro"/>
</dbReference>
<evidence type="ECO:0000259" key="9">
    <source>
        <dbReference type="Pfam" id="PF05504"/>
    </source>
</evidence>
<comment type="caution">
    <text evidence="11">The sequence shown here is derived from an EMBL/GenBank/DDBJ whole genome shotgun (WGS) entry which is preliminary data.</text>
</comment>
<evidence type="ECO:0000256" key="2">
    <source>
        <dbReference type="ARBA" id="ARBA00007886"/>
    </source>
</evidence>
<keyword evidence="4 8" id="KW-0732">Signal</keyword>
<evidence type="ECO:0000256" key="3">
    <source>
        <dbReference type="ARBA" id="ARBA00022544"/>
    </source>
</evidence>
<evidence type="ECO:0000256" key="6">
    <source>
        <dbReference type="ARBA" id="ARBA00023139"/>
    </source>
</evidence>
<dbReference type="InterPro" id="IPR038501">
    <property type="entry name" value="Spore_GerAC_C_sf"/>
</dbReference>
<dbReference type="AlphaFoldDB" id="A0A1C1A4K2"/>
<dbReference type="RefSeq" id="WP_065852376.1">
    <property type="nucleotide sequence ID" value="NZ_LYPC01000014.1"/>
</dbReference>
<feature type="domain" description="Spore germination protein N-terminal" evidence="10">
    <location>
        <begin position="22"/>
        <end position="190"/>
    </location>
</feature>
<feature type="chain" id="PRO_5039537882" evidence="8">
    <location>
        <begin position="23"/>
        <end position="377"/>
    </location>
</feature>
<feature type="domain" description="Spore germination GerAC-like C-terminal" evidence="9">
    <location>
        <begin position="199"/>
        <end position="374"/>
    </location>
</feature>
<evidence type="ECO:0000259" key="10">
    <source>
        <dbReference type="Pfam" id="PF25198"/>
    </source>
</evidence>
<dbReference type="Proteomes" id="UP000093309">
    <property type="component" value="Unassembled WGS sequence"/>
</dbReference>
<evidence type="ECO:0000256" key="5">
    <source>
        <dbReference type="ARBA" id="ARBA00023136"/>
    </source>
</evidence>
<evidence type="ECO:0000256" key="4">
    <source>
        <dbReference type="ARBA" id="ARBA00022729"/>
    </source>
</evidence>
<dbReference type="InterPro" id="IPR008844">
    <property type="entry name" value="Spore_GerAC-like"/>
</dbReference>
<dbReference type="PANTHER" id="PTHR35789:SF1">
    <property type="entry name" value="SPORE GERMINATION PROTEIN B3"/>
    <property type="match status" value="1"/>
</dbReference>
<comment type="subcellular location">
    <subcellularLocation>
        <location evidence="1">Membrane</location>
        <topology evidence="1">Lipid-anchor</topology>
    </subcellularLocation>
</comment>
<keyword evidence="6" id="KW-0564">Palmitate</keyword>
<protein>
    <submittedName>
        <fullName evidence="11">Uncharacterized protein</fullName>
    </submittedName>
</protein>
<accession>A0A1C1A4K2</accession>
<feature type="signal peptide" evidence="8">
    <location>
        <begin position="1"/>
        <end position="22"/>
    </location>
</feature>
<dbReference type="Pfam" id="PF05504">
    <property type="entry name" value="Spore_GerAC"/>
    <property type="match status" value="1"/>
</dbReference>
<evidence type="ECO:0000256" key="8">
    <source>
        <dbReference type="SAM" id="SignalP"/>
    </source>
</evidence>
<sequence>MKISLILSLSVFCLAVCSGCYDQMALEDTTLTLMLGLDLDDKNNLIVYQQSPVFYKEAQEKSESIGVKVSSIREARSKFDAVETGLTTGGKIQTILLGKRLIKQRQDWYSLLDVLSRDPKQTVTSRMVIVDGPVGDIFEFKPKDKPRLALHMRKLIDTANHRIITTSTTLQDLSWQMEEKGTTPSLSNVKLDKEQIWVTGTGLLHKDGSYATSLGLQESSLLLLLQGHAKGEISLSVPVSGMLVSKDQNAQRDQSISLTIKKSKKKIKTRLNAQNGFDFDVDLNLAIDITSRNFELNIAQSQEQLEEQIAAYFGQALSDLVSKCQAEHIDPFGFGLHARAYEYAAWKPVQNNWAEAFAEAKVSFTTKVSIKAFGAKK</sequence>
<dbReference type="Gene3D" id="3.30.300.210">
    <property type="entry name" value="Nutrient germinant receptor protein C, domain 3"/>
    <property type="match status" value="1"/>
</dbReference>
<organism evidence="11 12">
    <name type="scientific">Paenibacillus pectinilyticus</name>
    <dbReference type="NCBI Taxonomy" id="512399"/>
    <lineage>
        <taxon>Bacteria</taxon>
        <taxon>Bacillati</taxon>
        <taxon>Bacillota</taxon>
        <taxon>Bacilli</taxon>
        <taxon>Bacillales</taxon>
        <taxon>Paenibacillaceae</taxon>
        <taxon>Paenibacillus</taxon>
    </lineage>
</organism>
<dbReference type="GO" id="GO:0016020">
    <property type="term" value="C:membrane"/>
    <property type="evidence" value="ECO:0007669"/>
    <property type="project" value="UniProtKB-SubCell"/>
</dbReference>
<evidence type="ECO:0000313" key="11">
    <source>
        <dbReference type="EMBL" id="OCT15466.1"/>
    </source>
</evidence>
<proteinExistence type="inferred from homology"/>
<keyword evidence="3" id="KW-0309">Germination</keyword>